<dbReference type="PROSITE" id="PS51285">
    <property type="entry name" value="AGC_KINASE_CTER"/>
    <property type="match status" value="1"/>
</dbReference>
<dbReference type="Pfam" id="PF00069">
    <property type="entry name" value="Pkinase"/>
    <property type="match status" value="1"/>
</dbReference>
<dbReference type="InterPro" id="IPR011009">
    <property type="entry name" value="Kinase-like_dom_sf"/>
</dbReference>
<proteinExistence type="inferred from homology"/>
<dbReference type="RefSeq" id="XP_068364552.1">
    <property type="nucleotide sequence ID" value="XM_068500615.1"/>
</dbReference>
<dbReference type="SMART" id="SM00133">
    <property type="entry name" value="S_TK_X"/>
    <property type="match status" value="1"/>
</dbReference>
<dbReference type="Pfam" id="PF00169">
    <property type="entry name" value="PH"/>
    <property type="match status" value="1"/>
</dbReference>
<dbReference type="InterPro" id="IPR000719">
    <property type="entry name" value="Prot_kinase_dom"/>
</dbReference>
<dbReference type="SMART" id="SM00220">
    <property type="entry name" value="S_TKc"/>
    <property type="match status" value="1"/>
</dbReference>
<accession>A0A1J4KKG1</accession>
<dbReference type="Pfam" id="PF00433">
    <property type="entry name" value="Pkinase_C"/>
    <property type="match status" value="1"/>
</dbReference>
<dbReference type="PANTHER" id="PTHR24351">
    <property type="entry name" value="RIBOSOMAL PROTEIN S6 KINASE"/>
    <property type="match status" value="1"/>
</dbReference>
<dbReference type="EC" id="2.7.11.1" evidence="2"/>
<keyword evidence="13" id="KW-1185">Reference proteome</keyword>
<dbReference type="VEuPathDB" id="TrichDB:TRFO_19149"/>
<evidence type="ECO:0000256" key="1">
    <source>
        <dbReference type="ARBA" id="ARBA00006935"/>
    </source>
</evidence>
<dbReference type="InterPro" id="IPR011993">
    <property type="entry name" value="PH-like_dom_sf"/>
</dbReference>
<evidence type="ECO:0000256" key="2">
    <source>
        <dbReference type="ARBA" id="ARBA00012513"/>
    </source>
</evidence>
<reference evidence="12" key="1">
    <citation type="submission" date="2016-10" db="EMBL/GenBank/DDBJ databases">
        <authorList>
            <person name="Benchimol M."/>
            <person name="Almeida L.G."/>
            <person name="Vasconcelos A.T."/>
            <person name="Perreira-Neves A."/>
            <person name="Rosa I.A."/>
            <person name="Tasca T."/>
            <person name="Bogo M.R."/>
            <person name="de Souza W."/>
        </authorList>
    </citation>
    <scope>NUCLEOTIDE SEQUENCE [LARGE SCALE GENOMIC DNA]</scope>
    <source>
        <strain evidence="12">K</strain>
    </source>
</reference>
<feature type="domain" description="PH" evidence="9">
    <location>
        <begin position="7"/>
        <end position="102"/>
    </location>
</feature>
<evidence type="ECO:0000256" key="6">
    <source>
        <dbReference type="ARBA" id="ARBA00022741"/>
    </source>
</evidence>
<dbReference type="FunFam" id="2.30.29.30:FF:000286">
    <property type="entry name" value="PH-protein kinase domain containing protein"/>
    <property type="match status" value="1"/>
</dbReference>
<dbReference type="Gene3D" id="3.30.200.20">
    <property type="entry name" value="Phosphorylase Kinase, domain 1"/>
    <property type="match status" value="1"/>
</dbReference>
<keyword evidence="8" id="KW-0067">ATP-binding</keyword>
<evidence type="ECO:0000256" key="4">
    <source>
        <dbReference type="ARBA" id="ARBA00022553"/>
    </source>
</evidence>
<dbReference type="AlphaFoldDB" id="A0A1J4KKG1"/>
<dbReference type="PROSITE" id="PS50003">
    <property type="entry name" value="PH_DOMAIN"/>
    <property type="match status" value="1"/>
</dbReference>
<sequence>MTSQQSKVIKEGWMTKQGGIIKTWKKRWFVLNGDILHYYLKPGGREKGQINITDAKIIDTAPECRKQPAFKINIPGIRTYYIISDSMNDVKDWIETLETVRVGKSNVNETNTVSLNDFDLIRVHGRGSYGKVQLVRNKSDHQLYAMKTMSKRLLQEFDQIEQTIAEKNVLMQTVFPFLVGAHFSFQTDAKIFMVLDYVPGGELFNRLKEEGKFSESRTQLYAAEILLGLGHLHSLGFVYRDLKPENVLVDAEGHLKITDFGLVKTNLKNAKDTTTTFCGTPEYIAPEILQQQPYTKGVDWWSYGVLLYEMLTGLPPFYHENTNRMYQMIINEQVDLQHRLSNVAKDLIVKLLDKDQKTRFGSGEQDAEEIKLHPFFKGLNWDDVKHKRTQPQWVPSIRNDTDTSNFDQEFTQEEAMISFEDGSLINAESQDAFVDFTVIKDSVIPSI</sequence>
<evidence type="ECO:0000259" key="9">
    <source>
        <dbReference type="PROSITE" id="PS50003"/>
    </source>
</evidence>
<dbReference type="InterPro" id="IPR001849">
    <property type="entry name" value="PH_domain"/>
</dbReference>
<dbReference type="GO" id="GO:0005524">
    <property type="term" value="F:ATP binding"/>
    <property type="evidence" value="ECO:0007669"/>
    <property type="project" value="UniProtKB-KW"/>
</dbReference>
<keyword evidence="7 12" id="KW-0418">Kinase</keyword>
<dbReference type="PROSITE" id="PS50011">
    <property type="entry name" value="PROTEIN_KINASE_DOM"/>
    <property type="match status" value="1"/>
</dbReference>
<dbReference type="OrthoDB" id="63267at2759"/>
<evidence type="ECO:0000256" key="3">
    <source>
        <dbReference type="ARBA" id="ARBA00022527"/>
    </source>
</evidence>
<dbReference type="SMART" id="SM00233">
    <property type="entry name" value="PH"/>
    <property type="match status" value="1"/>
</dbReference>
<evidence type="ECO:0000259" key="10">
    <source>
        <dbReference type="PROSITE" id="PS50011"/>
    </source>
</evidence>
<dbReference type="FunFam" id="1.10.510.10:FF:000008">
    <property type="entry name" value="Non-specific serine/threonine protein kinase"/>
    <property type="match status" value="1"/>
</dbReference>
<dbReference type="GeneID" id="94835319"/>
<name>A0A1J4KKG1_9EUKA</name>
<gene>
    <name evidence="12" type="ORF">TRFO_19149</name>
</gene>
<evidence type="ECO:0000256" key="5">
    <source>
        <dbReference type="ARBA" id="ARBA00022679"/>
    </source>
</evidence>
<dbReference type="FunFam" id="3.30.200.20:FF:000537">
    <property type="entry name" value="Non-specific serine/threonine protein kinase"/>
    <property type="match status" value="1"/>
</dbReference>
<keyword evidence="5" id="KW-0808">Transferase</keyword>
<keyword evidence="3" id="KW-0723">Serine/threonine-protein kinase</keyword>
<keyword evidence="4" id="KW-0597">Phosphoprotein</keyword>
<dbReference type="Proteomes" id="UP000179807">
    <property type="component" value="Unassembled WGS sequence"/>
</dbReference>
<dbReference type="Gene3D" id="1.10.510.10">
    <property type="entry name" value="Transferase(Phosphotransferase) domain 1"/>
    <property type="match status" value="1"/>
</dbReference>
<evidence type="ECO:0000259" key="11">
    <source>
        <dbReference type="PROSITE" id="PS51285"/>
    </source>
</evidence>
<evidence type="ECO:0000313" key="12">
    <source>
        <dbReference type="EMBL" id="OHT11416.1"/>
    </source>
</evidence>
<comment type="caution">
    <text evidence="12">The sequence shown here is derived from an EMBL/GenBank/DDBJ whole genome shotgun (WGS) entry which is preliminary data.</text>
</comment>
<dbReference type="EMBL" id="MLAK01000588">
    <property type="protein sequence ID" value="OHT11416.1"/>
    <property type="molecule type" value="Genomic_DNA"/>
</dbReference>
<evidence type="ECO:0000256" key="8">
    <source>
        <dbReference type="ARBA" id="ARBA00022840"/>
    </source>
</evidence>
<dbReference type="Gene3D" id="2.30.29.30">
    <property type="entry name" value="Pleckstrin-homology domain (PH domain)/Phosphotyrosine-binding domain (PTB)"/>
    <property type="match status" value="1"/>
</dbReference>
<dbReference type="SUPFAM" id="SSF50729">
    <property type="entry name" value="PH domain-like"/>
    <property type="match status" value="1"/>
</dbReference>
<dbReference type="InterPro" id="IPR000961">
    <property type="entry name" value="AGC-kinase_C"/>
</dbReference>
<dbReference type="SUPFAM" id="SSF56112">
    <property type="entry name" value="Protein kinase-like (PK-like)"/>
    <property type="match status" value="1"/>
</dbReference>
<keyword evidence="6" id="KW-0547">Nucleotide-binding</keyword>
<evidence type="ECO:0000313" key="13">
    <source>
        <dbReference type="Proteomes" id="UP000179807"/>
    </source>
</evidence>
<dbReference type="InterPro" id="IPR017892">
    <property type="entry name" value="Pkinase_C"/>
</dbReference>
<dbReference type="InterPro" id="IPR008271">
    <property type="entry name" value="Ser/Thr_kinase_AS"/>
</dbReference>
<dbReference type="GO" id="GO:0004674">
    <property type="term" value="F:protein serine/threonine kinase activity"/>
    <property type="evidence" value="ECO:0007669"/>
    <property type="project" value="UniProtKB-KW"/>
</dbReference>
<feature type="domain" description="AGC-kinase C-terminal" evidence="11">
    <location>
        <begin position="377"/>
        <end position="447"/>
    </location>
</feature>
<dbReference type="PROSITE" id="PS00108">
    <property type="entry name" value="PROTEIN_KINASE_ST"/>
    <property type="match status" value="1"/>
</dbReference>
<protein>
    <recommendedName>
        <fullName evidence="2">non-specific serine/threonine protein kinase</fullName>
        <ecNumber evidence="2">2.7.11.1</ecNumber>
    </recommendedName>
</protein>
<feature type="domain" description="Protein kinase" evidence="10">
    <location>
        <begin position="118"/>
        <end position="376"/>
    </location>
</feature>
<comment type="similarity">
    <text evidence="1">Belongs to the protein kinase superfamily. AGC Ser/Thr protein kinase family. RAC subfamily.</text>
</comment>
<evidence type="ECO:0000256" key="7">
    <source>
        <dbReference type="ARBA" id="ARBA00022777"/>
    </source>
</evidence>
<organism evidence="12 13">
    <name type="scientific">Tritrichomonas foetus</name>
    <dbReference type="NCBI Taxonomy" id="1144522"/>
    <lineage>
        <taxon>Eukaryota</taxon>
        <taxon>Metamonada</taxon>
        <taxon>Parabasalia</taxon>
        <taxon>Tritrichomonadida</taxon>
        <taxon>Tritrichomonadidae</taxon>
        <taxon>Tritrichomonas</taxon>
    </lineage>
</organism>